<evidence type="ECO:0000313" key="2">
    <source>
        <dbReference type="Proteomes" id="UP001341281"/>
    </source>
</evidence>
<gene>
    <name evidence="1" type="ORF">U9M48_005733</name>
</gene>
<evidence type="ECO:0000313" key="1">
    <source>
        <dbReference type="EMBL" id="WVZ55014.1"/>
    </source>
</evidence>
<reference evidence="1 2" key="1">
    <citation type="submission" date="2024-02" db="EMBL/GenBank/DDBJ databases">
        <title>High-quality chromosome-scale genome assembly of Pensacola bahiagrass (Paspalum notatum Flugge var. saurae).</title>
        <authorList>
            <person name="Vega J.M."/>
            <person name="Podio M."/>
            <person name="Orjuela J."/>
            <person name="Siena L.A."/>
            <person name="Pessino S.C."/>
            <person name="Combes M.C."/>
            <person name="Mariac C."/>
            <person name="Albertini E."/>
            <person name="Pupilli F."/>
            <person name="Ortiz J.P.A."/>
            <person name="Leblanc O."/>
        </authorList>
    </citation>
    <scope>NUCLEOTIDE SEQUENCE [LARGE SCALE GENOMIC DNA]</scope>
    <source>
        <strain evidence="1">R1</strain>
        <tissue evidence="1">Leaf</tissue>
    </source>
</reference>
<proteinExistence type="predicted"/>
<keyword evidence="2" id="KW-1185">Reference proteome</keyword>
<sequence length="96" mass="10181">HPRHPAPPPFFSQAPTQVEALPSTPVLCSIHHLPAGVGAATACALLQRQPPAEGEYSVVLFRFAGNILQKRSLVKGGGCGLYWQSHPGSGELESRT</sequence>
<accession>A0AAQ3PSV3</accession>
<name>A0AAQ3PSV3_PASNO</name>
<feature type="non-terminal residue" evidence="1">
    <location>
        <position position="1"/>
    </location>
</feature>
<dbReference type="Proteomes" id="UP001341281">
    <property type="component" value="Chromosome 01"/>
</dbReference>
<dbReference type="AlphaFoldDB" id="A0AAQ3PSV3"/>
<dbReference type="EMBL" id="CP144745">
    <property type="protein sequence ID" value="WVZ55014.1"/>
    <property type="molecule type" value="Genomic_DNA"/>
</dbReference>
<protein>
    <submittedName>
        <fullName evidence="1">Uncharacterized protein</fullName>
    </submittedName>
</protein>
<organism evidence="1 2">
    <name type="scientific">Paspalum notatum var. saurae</name>
    <dbReference type="NCBI Taxonomy" id="547442"/>
    <lineage>
        <taxon>Eukaryota</taxon>
        <taxon>Viridiplantae</taxon>
        <taxon>Streptophyta</taxon>
        <taxon>Embryophyta</taxon>
        <taxon>Tracheophyta</taxon>
        <taxon>Spermatophyta</taxon>
        <taxon>Magnoliopsida</taxon>
        <taxon>Liliopsida</taxon>
        <taxon>Poales</taxon>
        <taxon>Poaceae</taxon>
        <taxon>PACMAD clade</taxon>
        <taxon>Panicoideae</taxon>
        <taxon>Andropogonodae</taxon>
        <taxon>Paspaleae</taxon>
        <taxon>Paspalinae</taxon>
        <taxon>Paspalum</taxon>
    </lineage>
</organism>